<protein>
    <submittedName>
        <fullName evidence="2">VanZ family protein</fullName>
    </submittedName>
</protein>
<keyword evidence="1" id="KW-0812">Transmembrane</keyword>
<feature type="transmembrane region" description="Helical" evidence="1">
    <location>
        <begin position="37"/>
        <end position="55"/>
    </location>
</feature>
<evidence type="ECO:0000256" key="1">
    <source>
        <dbReference type="SAM" id="Phobius"/>
    </source>
</evidence>
<evidence type="ECO:0000313" key="2">
    <source>
        <dbReference type="EMBL" id="QLB40745.1"/>
    </source>
</evidence>
<accession>A0A7D5DYC1</accession>
<evidence type="ECO:0000313" key="3">
    <source>
        <dbReference type="Proteomes" id="UP000509660"/>
    </source>
</evidence>
<dbReference type="PANTHER" id="PTHR28008">
    <property type="entry name" value="DOMAIN PROTEIN, PUTATIVE (AFU_ORTHOLOGUE AFUA_3G10980)-RELATED"/>
    <property type="match status" value="1"/>
</dbReference>
<feature type="transmembrane region" description="Helical" evidence="1">
    <location>
        <begin position="60"/>
        <end position="76"/>
    </location>
</feature>
<name>A0A7D5DYC1_9PAST</name>
<dbReference type="EMBL" id="CP055306">
    <property type="protein sequence ID" value="QLB40745.1"/>
    <property type="molecule type" value="Genomic_DNA"/>
</dbReference>
<dbReference type="RefSeq" id="WP_176810016.1">
    <property type="nucleotide sequence ID" value="NZ_CP055306.1"/>
</dbReference>
<dbReference type="AlphaFoldDB" id="A0A7D5DYC1"/>
<keyword evidence="1" id="KW-0472">Membrane</keyword>
<reference evidence="2 3" key="1">
    <citation type="submission" date="2020-06" db="EMBL/GenBank/DDBJ databases">
        <title>Mannheimia pernigra sp. nov. isolated from bovine respiratory tract.</title>
        <authorList>
            <person name="Kuhnert P."/>
            <person name="Akarsu-Egger H."/>
        </authorList>
    </citation>
    <scope>NUCLEOTIDE SEQUENCE [LARGE SCALE GENOMIC DNA]</scope>
    <source>
        <strain evidence="2 3">BNO311</strain>
    </source>
</reference>
<gene>
    <name evidence="2" type="primary">vanZ</name>
    <name evidence="2" type="ORF">HV559_07620</name>
</gene>
<keyword evidence="3" id="KW-1185">Reference proteome</keyword>
<keyword evidence="1" id="KW-1133">Transmembrane helix</keyword>
<sequence>MNKYTLLAIIWLVVSIYALIFRENGGNPPPFPHIDKIGHFAIFFIQIWLAARAFIQSSKAVPYLGLIIFAFIYAFGTEWGQANFTETRQGSWLDGVADLIGAGTALLIVKYIYKK</sequence>
<organism evidence="2 3">
    <name type="scientific">Mannheimia pernigra</name>
    <dbReference type="NCBI Taxonomy" id="111844"/>
    <lineage>
        <taxon>Bacteria</taxon>
        <taxon>Pseudomonadati</taxon>
        <taxon>Pseudomonadota</taxon>
        <taxon>Gammaproteobacteria</taxon>
        <taxon>Pasteurellales</taxon>
        <taxon>Pasteurellaceae</taxon>
        <taxon>Mannheimia</taxon>
    </lineage>
</organism>
<dbReference type="NCBIfam" id="NF037970">
    <property type="entry name" value="vanZ_1"/>
    <property type="match status" value="1"/>
</dbReference>
<feature type="transmembrane region" description="Helical" evidence="1">
    <location>
        <begin position="96"/>
        <end position="113"/>
    </location>
</feature>
<dbReference type="Proteomes" id="UP000509660">
    <property type="component" value="Chromosome"/>
</dbReference>
<dbReference type="PANTHER" id="PTHR28008:SF1">
    <property type="entry name" value="DOMAIN PROTEIN, PUTATIVE (AFU_ORTHOLOGUE AFUA_3G10980)-RELATED"/>
    <property type="match status" value="1"/>
</dbReference>
<proteinExistence type="predicted"/>